<accession>A0A9P5ENC4</accession>
<dbReference type="AlphaFoldDB" id="A0A9P5ENC4"/>
<dbReference type="EMBL" id="QPMT01000031">
    <property type="protein sequence ID" value="KAF4855471.1"/>
    <property type="molecule type" value="Genomic_DNA"/>
</dbReference>
<evidence type="ECO:0000313" key="2">
    <source>
        <dbReference type="Proteomes" id="UP000711996"/>
    </source>
</evidence>
<dbReference type="OrthoDB" id="10271282at2759"/>
<proteinExistence type="predicted"/>
<gene>
    <name evidence="1" type="ORF">CGCSCA2_v009256</name>
</gene>
<keyword evidence="2" id="KW-1185">Reference proteome</keyword>
<name>A0A9P5ENC4_COLSI</name>
<evidence type="ECO:0000313" key="1">
    <source>
        <dbReference type="EMBL" id="KAF4855471.1"/>
    </source>
</evidence>
<reference evidence="1" key="1">
    <citation type="submission" date="2019-06" db="EMBL/GenBank/DDBJ databases">
        <authorList>
            <person name="Gan P."/>
            <person name="Shirasu K."/>
        </authorList>
    </citation>
    <scope>NUCLEOTIDE SEQUENCE [LARGE SCALE GENOMIC DNA]</scope>
    <source>
        <strain evidence="1">CAD2</strain>
    </source>
</reference>
<comment type="caution">
    <text evidence="1">The sequence shown here is derived from an EMBL/GenBank/DDBJ whole genome shotgun (WGS) entry which is preliminary data.</text>
</comment>
<sequence length="113" mass="12676">MRRSMSCPKLKSNCQQTHRKMNNLGLYGGVQFVPAQLVDSMQSKQRPEPDGRLGSGIANGVPLDWRCLSLPEHNIPYTGRTSTEMQLLAVQYTLQSLNLPKDSCCRSTTPWHS</sequence>
<protein>
    <submittedName>
        <fullName evidence="1">Uncharacterized protein</fullName>
    </submittedName>
</protein>
<dbReference type="Proteomes" id="UP000711996">
    <property type="component" value="Unassembled WGS sequence"/>
</dbReference>
<organism evidence="1 2">
    <name type="scientific">Colletotrichum siamense</name>
    <name type="common">Anthracnose fungus</name>
    <dbReference type="NCBI Taxonomy" id="690259"/>
    <lineage>
        <taxon>Eukaryota</taxon>
        <taxon>Fungi</taxon>
        <taxon>Dikarya</taxon>
        <taxon>Ascomycota</taxon>
        <taxon>Pezizomycotina</taxon>
        <taxon>Sordariomycetes</taxon>
        <taxon>Hypocreomycetidae</taxon>
        <taxon>Glomerellales</taxon>
        <taxon>Glomerellaceae</taxon>
        <taxon>Colletotrichum</taxon>
        <taxon>Colletotrichum gloeosporioides species complex</taxon>
    </lineage>
</organism>